<name>A0A843XG95_COLES</name>
<sequence length="167" mass="19399">MSTKIFRQQALRRLLALAKSKQQTQTKQSHYTRFYPGSDLLSTGVLHPVPEQQLRIHYPRVQSPSRRLTHPATTGLLFTTRRGIQHPETLQGITPWNPQVFLQHEGNNTKMCSRDDTPLDQANSTVLDLKRRLREKDLQRRTLSVHKSSLKVLHSTHRAKSYNKKME</sequence>
<proteinExistence type="predicted"/>
<comment type="caution">
    <text evidence="1">The sequence shown here is derived from an EMBL/GenBank/DDBJ whole genome shotgun (WGS) entry which is preliminary data.</text>
</comment>
<reference evidence="1" key="1">
    <citation type="submission" date="2017-07" db="EMBL/GenBank/DDBJ databases">
        <title>Taro Niue Genome Assembly and Annotation.</title>
        <authorList>
            <person name="Atibalentja N."/>
            <person name="Keating K."/>
            <person name="Fields C.J."/>
        </authorList>
    </citation>
    <scope>NUCLEOTIDE SEQUENCE</scope>
    <source>
        <strain evidence="1">Niue_2</strain>
        <tissue evidence="1">Leaf</tissue>
    </source>
</reference>
<accession>A0A843XG95</accession>
<dbReference type="EMBL" id="NMUH01008083">
    <property type="protein sequence ID" value="MQM18282.1"/>
    <property type="molecule type" value="Genomic_DNA"/>
</dbReference>
<evidence type="ECO:0000313" key="1">
    <source>
        <dbReference type="EMBL" id="MQM18282.1"/>
    </source>
</evidence>
<dbReference type="AlphaFoldDB" id="A0A843XG95"/>
<organism evidence="1 2">
    <name type="scientific">Colocasia esculenta</name>
    <name type="common">Wild taro</name>
    <name type="synonym">Arum esculentum</name>
    <dbReference type="NCBI Taxonomy" id="4460"/>
    <lineage>
        <taxon>Eukaryota</taxon>
        <taxon>Viridiplantae</taxon>
        <taxon>Streptophyta</taxon>
        <taxon>Embryophyta</taxon>
        <taxon>Tracheophyta</taxon>
        <taxon>Spermatophyta</taxon>
        <taxon>Magnoliopsida</taxon>
        <taxon>Liliopsida</taxon>
        <taxon>Araceae</taxon>
        <taxon>Aroideae</taxon>
        <taxon>Colocasieae</taxon>
        <taxon>Colocasia</taxon>
    </lineage>
</organism>
<keyword evidence="2" id="KW-1185">Reference proteome</keyword>
<protein>
    <submittedName>
        <fullName evidence="1">Uncharacterized protein</fullName>
    </submittedName>
</protein>
<gene>
    <name evidence="1" type="ORF">Taro_051271</name>
</gene>
<dbReference type="Proteomes" id="UP000652761">
    <property type="component" value="Unassembled WGS sequence"/>
</dbReference>
<evidence type="ECO:0000313" key="2">
    <source>
        <dbReference type="Proteomes" id="UP000652761"/>
    </source>
</evidence>